<evidence type="ECO:0000259" key="10">
    <source>
        <dbReference type="Pfam" id="PF02737"/>
    </source>
</evidence>
<feature type="domain" description="3-hydroxyacyl-CoA dehydrogenase NAD binding" evidence="10">
    <location>
        <begin position="6"/>
        <end position="189"/>
    </location>
</feature>
<sequence>MIEIKQVAVLGAGVMGRAIAAHFANAGLTTYLFDRVPENELNRNILAANAKESLLREKPLPLFSSSLVSSIHIGNFEDDFHKLAEVDWIIEAVVEDESIKQQLLAKVEQVWNGKSILSSNTSGISVHKIINDRSTSFQQHFLGTHFFNPPRYMKLLELIPTKHTLPAITQEVQQFAEERLGKGVVIGRDTPNFIANRIGTYGIQVIFQAMEKWPFSPAMVDELTGPLLGRPKSATFRTLDLVGLDTYAHVVKNVREHSSDQAEITAFQTPVAIQKLIDEGALGEKTKKGFYRKNKNVIQALDLQSWEYHDRKKLKIPELEQIKREKNLAARLQAIFQIDHDIGHFLWYITKKTLLYTATYAPVIAHQILDIDRAMRWGFNWDLGPFELWDQLGLENTIERMKKEGETIPAWIEKSLADGKTSFYEQDRFLTLDDRAYKPIMEHPRIIPLTFQSPGKIKGNQGASLFDIGDDVACFLFHSPKQAIGNDALEMLDYAVSEVASNYRGLVLTGTGSNFSVGANLLMMLMFVEDEDYDAIDLMIRRFQSTLGSLRTCPRPVVAAPHGLTLGGGVEMCLPADQIQASAETYMGLVEVGVGLIPAGGGCKELLLRIDQQTNRARARVIEPFVHKAFENIGQAKVSTSGLEAKSYTYLRQQDGITMNRDFLLHDAKQAVLHLDRSNYQAPNPIKIPVLGSNGANTMKLGAYQFLKSGYISEHDYKIATKLAYVLAGGEVPEDTLVDPAYLLDLEREAFLSLIGEPKTQARMAHMLRTGKPLRN</sequence>
<protein>
    <submittedName>
        <fullName evidence="11">3-hydroxyacyl-CoA dehydrogenase</fullName>
    </submittedName>
</protein>
<dbReference type="GO" id="GO:0070403">
    <property type="term" value="F:NAD+ binding"/>
    <property type="evidence" value="ECO:0007669"/>
    <property type="project" value="InterPro"/>
</dbReference>
<evidence type="ECO:0000259" key="9">
    <source>
        <dbReference type="Pfam" id="PF00725"/>
    </source>
</evidence>
<dbReference type="InterPro" id="IPR001753">
    <property type="entry name" value="Enoyl-CoA_hydra/iso"/>
</dbReference>
<dbReference type="InterPro" id="IPR006108">
    <property type="entry name" value="3HC_DH_C"/>
</dbReference>
<evidence type="ECO:0000256" key="2">
    <source>
        <dbReference type="ARBA" id="ARBA00009463"/>
    </source>
</evidence>
<dbReference type="Gene3D" id="3.90.226.10">
    <property type="entry name" value="2-enoyl-CoA Hydratase, Chain A, domain 1"/>
    <property type="match status" value="1"/>
</dbReference>
<dbReference type="InterPro" id="IPR036291">
    <property type="entry name" value="NAD(P)-bd_dom_sf"/>
</dbReference>
<keyword evidence="7" id="KW-0443">Lipid metabolism</keyword>
<dbReference type="Pfam" id="PF02737">
    <property type="entry name" value="3HCDH_N"/>
    <property type="match status" value="1"/>
</dbReference>
<dbReference type="InterPro" id="IPR008927">
    <property type="entry name" value="6-PGluconate_DH-like_C_sf"/>
</dbReference>
<keyword evidence="6" id="KW-0520">NAD</keyword>
<evidence type="ECO:0000256" key="6">
    <source>
        <dbReference type="ARBA" id="ARBA00023027"/>
    </source>
</evidence>
<dbReference type="GO" id="GO:0006635">
    <property type="term" value="P:fatty acid beta-oxidation"/>
    <property type="evidence" value="ECO:0007669"/>
    <property type="project" value="UniProtKB-UniPathway"/>
</dbReference>
<evidence type="ECO:0000256" key="4">
    <source>
        <dbReference type="ARBA" id="ARBA00022963"/>
    </source>
</evidence>
<dbReference type="SUPFAM" id="SSF52096">
    <property type="entry name" value="ClpP/crotonase"/>
    <property type="match status" value="1"/>
</dbReference>
<comment type="pathway">
    <text evidence="1">Lipid metabolism; fatty acid beta-oxidation.</text>
</comment>
<keyword evidence="4" id="KW-0442">Lipid degradation</keyword>
<dbReference type="PANTHER" id="PTHR48075">
    <property type="entry name" value="3-HYDROXYACYL-COA DEHYDROGENASE FAMILY PROTEIN"/>
    <property type="match status" value="1"/>
</dbReference>
<dbReference type="InterPro" id="IPR029045">
    <property type="entry name" value="ClpP/crotonase-like_dom_sf"/>
</dbReference>
<evidence type="ECO:0000256" key="7">
    <source>
        <dbReference type="ARBA" id="ARBA00023098"/>
    </source>
</evidence>
<feature type="domain" description="3-hydroxyacyl-CoA dehydrogenase C-terminal" evidence="9">
    <location>
        <begin position="193"/>
        <end position="292"/>
    </location>
</feature>
<accession>A0A6I4VV03</accession>
<evidence type="ECO:0000313" key="12">
    <source>
        <dbReference type="Proteomes" id="UP000430692"/>
    </source>
</evidence>
<dbReference type="Gene3D" id="3.40.50.720">
    <property type="entry name" value="NAD(P)-binding Rossmann-like Domain"/>
    <property type="match status" value="1"/>
</dbReference>
<comment type="catalytic activity">
    <reaction evidence="8">
        <text>a (3S)-3-hydroxyacyl-CoA + NAD(+) = a 3-oxoacyl-CoA + NADH + H(+)</text>
        <dbReference type="Rhea" id="RHEA:22432"/>
        <dbReference type="ChEBI" id="CHEBI:15378"/>
        <dbReference type="ChEBI" id="CHEBI:57318"/>
        <dbReference type="ChEBI" id="CHEBI:57540"/>
        <dbReference type="ChEBI" id="CHEBI:57945"/>
        <dbReference type="ChEBI" id="CHEBI:90726"/>
        <dbReference type="EC" id="1.1.1.35"/>
    </reaction>
</comment>
<keyword evidence="5" id="KW-0560">Oxidoreductase</keyword>
<dbReference type="GO" id="GO:0003857">
    <property type="term" value="F:(3S)-3-hydroxyacyl-CoA dehydrogenase (NAD+) activity"/>
    <property type="evidence" value="ECO:0007669"/>
    <property type="project" value="UniProtKB-EC"/>
</dbReference>
<dbReference type="SUPFAM" id="SSF48179">
    <property type="entry name" value="6-phosphogluconate dehydrogenase C-terminal domain-like"/>
    <property type="match status" value="2"/>
</dbReference>
<comment type="similarity">
    <text evidence="2">Belongs to the 3-hydroxyacyl-CoA dehydrogenase family.</text>
</comment>
<dbReference type="AlphaFoldDB" id="A0A6I4VV03"/>
<dbReference type="Pfam" id="PF00725">
    <property type="entry name" value="3HCDH"/>
    <property type="match status" value="1"/>
</dbReference>
<dbReference type="SUPFAM" id="SSF51735">
    <property type="entry name" value="NAD(P)-binding Rossmann-fold domains"/>
    <property type="match status" value="1"/>
</dbReference>
<comment type="caution">
    <text evidence="11">The sequence shown here is derived from an EMBL/GenBank/DDBJ whole genome shotgun (WGS) entry which is preliminary data.</text>
</comment>
<name>A0A6I4VV03_9BACL</name>
<evidence type="ECO:0000256" key="5">
    <source>
        <dbReference type="ARBA" id="ARBA00023002"/>
    </source>
</evidence>
<organism evidence="11 12">
    <name type="scientific">Shimazuella alba</name>
    <dbReference type="NCBI Taxonomy" id="2690964"/>
    <lineage>
        <taxon>Bacteria</taxon>
        <taxon>Bacillati</taxon>
        <taxon>Bacillota</taxon>
        <taxon>Bacilli</taxon>
        <taxon>Bacillales</taxon>
        <taxon>Thermoactinomycetaceae</taxon>
        <taxon>Shimazuella</taxon>
    </lineage>
</organism>
<evidence type="ECO:0000256" key="1">
    <source>
        <dbReference type="ARBA" id="ARBA00005005"/>
    </source>
</evidence>
<dbReference type="UniPathway" id="UPA00659"/>
<gene>
    <name evidence="11" type="ORF">GSM42_09800</name>
</gene>
<keyword evidence="12" id="KW-1185">Reference proteome</keyword>
<dbReference type="Proteomes" id="UP000430692">
    <property type="component" value="Unassembled WGS sequence"/>
</dbReference>
<dbReference type="RefSeq" id="WP_160801355.1">
    <property type="nucleotide sequence ID" value="NZ_WUUL01000005.1"/>
</dbReference>
<evidence type="ECO:0000313" key="11">
    <source>
        <dbReference type="EMBL" id="MXQ54005.1"/>
    </source>
</evidence>
<dbReference type="InterPro" id="IPR006176">
    <property type="entry name" value="3-OHacyl-CoA_DH_NAD-bd"/>
</dbReference>
<dbReference type="CDD" id="cd06558">
    <property type="entry name" value="crotonase-like"/>
    <property type="match status" value="1"/>
</dbReference>
<keyword evidence="3" id="KW-0276">Fatty acid metabolism</keyword>
<reference evidence="11 12" key="1">
    <citation type="submission" date="2019-12" db="EMBL/GenBank/DDBJ databases">
        <title>Whole-genome analyses of novel actinobacteria.</title>
        <authorList>
            <person name="Sahin N."/>
            <person name="Saygin H."/>
        </authorList>
    </citation>
    <scope>NUCLEOTIDE SEQUENCE [LARGE SCALE GENOMIC DNA]</scope>
    <source>
        <strain evidence="11 12">KC615</strain>
    </source>
</reference>
<evidence type="ECO:0000256" key="3">
    <source>
        <dbReference type="ARBA" id="ARBA00022832"/>
    </source>
</evidence>
<dbReference type="PANTHER" id="PTHR48075:SF7">
    <property type="entry name" value="3-HYDROXYACYL-COA DEHYDROGENASE-RELATED"/>
    <property type="match status" value="1"/>
</dbReference>
<dbReference type="Pfam" id="PF00378">
    <property type="entry name" value="ECH_1"/>
    <property type="match status" value="1"/>
</dbReference>
<evidence type="ECO:0000256" key="8">
    <source>
        <dbReference type="ARBA" id="ARBA00049556"/>
    </source>
</evidence>
<dbReference type="Gene3D" id="1.10.1040.50">
    <property type="match status" value="1"/>
</dbReference>
<proteinExistence type="inferred from homology"/>
<dbReference type="EMBL" id="WUUL01000005">
    <property type="protein sequence ID" value="MXQ54005.1"/>
    <property type="molecule type" value="Genomic_DNA"/>
</dbReference>